<name>A0A7S2UK21_9STRA</name>
<reference evidence="1" key="1">
    <citation type="submission" date="2021-01" db="EMBL/GenBank/DDBJ databases">
        <authorList>
            <person name="Corre E."/>
            <person name="Pelletier E."/>
            <person name="Niang G."/>
            <person name="Scheremetjew M."/>
            <person name="Finn R."/>
            <person name="Kale V."/>
            <person name="Holt S."/>
            <person name="Cochrane G."/>
            <person name="Meng A."/>
            <person name="Brown T."/>
            <person name="Cohen L."/>
        </authorList>
    </citation>
    <scope>NUCLEOTIDE SEQUENCE</scope>
    <source>
        <strain evidence="1">CCMP2084</strain>
    </source>
</reference>
<dbReference type="EMBL" id="HBHQ01018728">
    <property type="protein sequence ID" value="CAD9820728.1"/>
    <property type="molecule type" value="Transcribed_RNA"/>
</dbReference>
<dbReference type="PROSITE" id="PS51257">
    <property type="entry name" value="PROKAR_LIPOPROTEIN"/>
    <property type="match status" value="1"/>
</dbReference>
<evidence type="ECO:0008006" key="2">
    <source>
        <dbReference type="Google" id="ProtNLM"/>
    </source>
</evidence>
<dbReference type="AlphaFoldDB" id="A0A7S2UK21"/>
<accession>A0A7S2UK21</accession>
<organism evidence="1">
    <name type="scientific">Attheya septentrionalis</name>
    <dbReference type="NCBI Taxonomy" id="420275"/>
    <lineage>
        <taxon>Eukaryota</taxon>
        <taxon>Sar</taxon>
        <taxon>Stramenopiles</taxon>
        <taxon>Ochrophyta</taxon>
        <taxon>Bacillariophyta</taxon>
        <taxon>Coscinodiscophyceae</taxon>
        <taxon>Chaetocerotophycidae</taxon>
        <taxon>Chaetocerotales</taxon>
        <taxon>Attheyaceae</taxon>
        <taxon>Attheya</taxon>
    </lineage>
</organism>
<sequence length="284" mass="31964">MMRGSLNGATSTLVGLLSSSCCLIQLILNGLSLLQVVHVGCAGFQTWLGGTTRLYIRSVSMVWLVTLWARALFTHPKKHIQPQAKGTSCCTNDFEFDGSTEVHLLSRRNKSKLRLLCWSVWTLFLMWLPEGLQFLDSRNTSNVFPIRALLLDSAIIPSSTGGSISQEKERHVEYVSFVVDNMGCEACESMVKRILLESQHHEQEDDAIRLDMQQVTVHWETGLAELQISSSSSFTSLDKENLQSELDARLRHHGYALYPLGHITKKMQLMDNTIIPTPKDNPFQ</sequence>
<evidence type="ECO:0000313" key="1">
    <source>
        <dbReference type="EMBL" id="CAD9820728.1"/>
    </source>
</evidence>
<protein>
    <recommendedName>
        <fullName evidence="2">HMA domain-containing protein</fullName>
    </recommendedName>
</protein>
<proteinExistence type="predicted"/>
<gene>
    <name evidence="1" type="ORF">ASEP1449_LOCUS12561</name>
</gene>